<protein>
    <recommendedName>
        <fullName evidence="2">EF-hand domain-containing protein</fullName>
    </recommendedName>
</protein>
<evidence type="ECO:0000313" key="3">
    <source>
        <dbReference type="EMBL" id="MFC3229773.1"/>
    </source>
</evidence>
<reference evidence="4" key="1">
    <citation type="journal article" date="2019" name="Int. J. Syst. Evol. Microbiol.">
        <title>The Global Catalogue of Microorganisms (GCM) 10K type strain sequencing project: providing services to taxonomists for standard genome sequencing and annotation.</title>
        <authorList>
            <consortium name="The Broad Institute Genomics Platform"/>
            <consortium name="The Broad Institute Genome Sequencing Center for Infectious Disease"/>
            <person name="Wu L."/>
            <person name="Ma J."/>
        </authorList>
    </citation>
    <scope>NUCLEOTIDE SEQUENCE [LARGE SCALE GENOMIC DNA]</scope>
    <source>
        <strain evidence="4">KCTC 42964</strain>
    </source>
</reference>
<dbReference type="RefSeq" id="WP_379904290.1">
    <property type="nucleotide sequence ID" value="NZ_JBHRTR010000034.1"/>
</dbReference>
<proteinExistence type="predicted"/>
<feature type="region of interest" description="Disordered" evidence="1">
    <location>
        <begin position="1"/>
        <end position="22"/>
    </location>
</feature>
<dbReference type="InterPro" id="IPR011992">
    <property type="entry name" value="EF-hand-dom_pair"/>
</dbReference>
<dbReference type="Gene3D" id="1.10.238.10">
    <property type="entry name" value="EF-hand"/>
    <property type="match status" value="1"/>
</dbReference>
<dbReference type="Proteomes" id="UP001595528">
    <property type="component" value="Unassembled WGS sequence"/>
</dbReference>
<feature type="domain" description="EF-hand" evidence="2">
    <location>
        <begin position="113"/>
        <end position="148"/>
    </location>
</feature>
<evidence type="ECO:0000313" key="4">
    <source>
        <dbReference type="Proteomes" id="UP001595528"/>
    </source>
</evidence>
<dbReference type="PROSITE" id="PS50222">
    <property type="entry name" value="EF_HAND_2"/>
    <property type="match status" value="1"/>
</dbReference>
<name>A0ABV7L568_9PROT</name>
<dbReference type="PROSITE" id="PS00018">
    <property type="entry name" value="EF_HAND_1"/>
    <property type="match status" value="1"/>
</dbReference>
<dbReference type="SUPFAM" id="SSF47473">
    <property type="entry name" value="EF-hand"/>
    <property type="match status" value="1"/>
</dbReference>
<sequence length="195" mass="20201">MVRNRISIADKPRSGPLSPAAGGARRAVPALITAALAVLAQAVPTLSVLALAACSGADRPVGMAETDDRLLPGLFLGPSLLSSQGATSGRTAPVINAFEAIDSDGDGHLSEAEIAHHLATRFARADRNGDGELDLAELGLAGQPVAAQTLPFDLDGNGRMSLAEQRIYINTVISETSGTGSATVLWRDVDRRLVR</sequence>
<organism evidence="3 4">
    <name type="scientific">Marinibaculum pumilum</name>
    <dbReference type="NCBI Taxonomy" id="1766165"/>
    <lineage>
        <taxon>Bacteria</taxon>
        <taxon>Pseudomonadati</taxon>
        <taxon>Pseudomonadota</taxon>
        <taxon>Alphaproteobacteria</taxon>
        <taxon>Rhodospirillales</taxon>
        <taxon>Rhodospirillaceae</taxon>
        <taxon>Marinibaculum</taxon>
    </lineage>
</organism>
<evidence type="ECO:0000256" key="1">
    <source>
        <dbReference type="SAM" id="MobiDB-lite"/>
    </source>
</evidence>
<dbReference type="Pfam" id="PF13202">
    <property type="entry name" value="EF-hand_5"/>
    <property type="match status" value="2"/>
</dbReference>
<accession>A0ABV7L568</accession>
<comment type="caution">
    <text evidence="3">The sequence shown here is derived from an EMBL/GenBank/DDBJ whole genome shotgun (WGS) entry which is preliminary data.</text>
</comment>
<dbReference type="EMBL" id="JBHRTR010000034">
    <property type="protein sequence ID" value="MFC3229773.1"/>
    <property type="molecule type" value="Genomic_DNA"/>
</dbReference>
<evidence type="ECO:0000259" key="2">
    <source>
        <dbReference type="PROSITE" id="PS50222"/>
    </source>
</evidence>
<keyword evidence="4" id="KW-1185">Reference proteome</keyword>
<gene>
    <name evidence="3" type="ORF">ACFOGJ_21165</name>
</gene>
<dbReference type="InterPro" id="IPR018247">
    <property type="entry name" value="EF_Hand_1_Ca_BS"/>
</dbReference>
<dbReference type="InterPro" id="IPR002048">
    <property type="entry name" value="EF_hand_dom"/>
</dbReference>